<dbReference type="PANTHER" id="PTHR23301:SF0">
    <property type="entry name" value="CHITIN-BINDING TYPE-2 DOMAIN-CONTAINING PROTEIN-RELATED"/>
    <property type="match status" value="1"/>
</dbReference>
<sequence>AVVGFGLGFGFGVPAVGFFVGFSGEEEPVEVPEIEEPKPEVPETPVTSKPQKPVRPVVRPPPGEPTDGGCPCENEVEVTSKPVATTTSKPESKPEEPVEEETVEEETVEEVAAEEGSELAPPHADVDCKTDGFQMHQKCNKYYQCVHGKPLEFECKLGTVWNSEISICDWPENARRPACRTFYKTKK</sequence>
<dbReference type="GO" id="GO:0008061">
    <property type="term" value="F:chitin binding"/>
    <property type="evidence" value="ECO:0007669"/>
    <property type="project" value="UniProtKB-KW"/>
</dbReference>
<organism evidence="8">
    <name type="scientific">Cuerna arida</name>
    <dbReference type="NCBI Taxonomy" id="1464854"/>
    <lineage>
        <taxon>Eukaryota</taxon>
        <taxon>Metazoa</taxon>
        <taxon>Ecdysozoa</taxon>
        <taxon>Arthropoda</taxon>
        <taxon>Hexapoda</taxon>
        <taxon>Insecta</taxon>
        <taxon>Pterygota</taxon>
        <taxon>Neoptera</taxon>
        <taxon>Paraneoptera</taxon>
        <taxon>Hemiptera</taxon>
        <taxon>Auchenorrhyncha</taxon>
        <taxon>Membracoidea</taxon>
        <taxon>Cicadellidae</taxon>
        <taxon>Cicadellinae</taxon>
        <taxon>Proconiini</taxon>
        <taxon>Cuerna</taxon>
    </lineage>
</organism>
<dbReference type="SMART" id="SM00494">
    <property type="entry name" value="ChtBD2"/>
    <property type="match status" value="1"/>
</dbReference>
<keyword evidence="3" id="KW-0677">Repeat</keyword>
<gene>
    <name evidence="8" type="ORF">g.24076</name>
</gene>
<evidence type="ECO:0000256" key="2">
    <source>
        <dbReference type="ARBA" id="ARBA00022729"/>
    </source>
</evidence>
<evidence type="ECO:0000256" key="1">
    <source>
        <dbReference type="ARBA" id="ARBA00022669"/>
    </source>
</evidence>
<feature type="non-terminal residue" evidence="8">
    <location>
        <position position="1"/>
    </location>
</feature>
<proteinExistence type="predicted"/>
<keyword evidence="4" id="KW-1015">Disulfide bond</keyword>
<feature type="region of interest" description="Disordered" evidence="6">
    <location>
        <begin position="26"/>
        <end position="106"/>
    </location>
</feature>
<dbReference type="PROSITE" id="PS50940">
    <property type="entry name" value="CHIT_BIND_II"/>
    <property type="match status" value="1"/>
</dbReference>
<dbReference type="InterPro" id="IPR051940">
    <property type="entry name" value="Chitin_bind-dev_reg"/>
</dbReference>
<dbReference type="EMBL" id="GECZ01015563">
    <property type="protein sequence ID" value="JAS54206.1"/>
    <property type="molecule type" value="Transcribed_RNA"/>
</dbReference>
<keyword evidence="2" id="KW-0732">Signal</keyword>
<dbReference type="InterPro" id="IPR002557">
    <property type="entry name" value="Chitin-bd_dom"/>
</dbReference>
<evidence type="ECO:0000256" key="6">
    <source>
        <dbReference type="SAM" id="MobiDB-lite"/>
    </source>
</evidence>
<evidence type="ECO:0000256" key="4">
    <source>
        <dbReference type="ARBA" id="ARBA00023157"/>
    </source>
</evidence>
<evidence type="ECO:0000256" key="5">
    <source>
        <dbReference type="ARBA" id="ARBA00023180"/>
    </source>
</evidence>
<evidence type="ECO:0000259" key="7">
    <source>
        <dbReference type="PROSITE" id="PS50940"/>
    </source>
</evidence>
<dbReference type="InterPro" id="IPR036508">
    <property type="entry name" value="Chitin-bd_dom_sf"/>
</dbReference>
<feature type="compositionally biased region" description="Acidic residues" evidence="6">
    <location>
        <begin position="97"/>
        <end position="106"/>
    </location>
</feature>
<dbReference type="Pfam" id="PF01607">
    <property type="entry name" value="CBM_14"/>
    <property type="match status" value="1"/>
</dbReference>
<dbReference type="FunFam" id="2.170.140.10:FF:000004">
    <property type="entry name" value="Chitinase 5"/>
    <property type="match status" value="1"/>
</dbReference>
<keyword evidence="1" id="KW-0147">Chitin-binding</keyword>
<protein>
    <recommendedName>
        <fullName evidence="7">Chitin-binding type-2 domain-containing protein</fullName>
    </recommendedName>
</protein>
<feature type="domain" description="Chitin-binding type-2" evidence="7">
    <location>
        <begin position="125"/>
        <end position="181"/>
    </location>
</feature>
<dbReference type="Gene3D" id="2.170.140.10">
    <property type="entry name" value="Chitin binding domain"/>
    <property type="match status" value="1"/>
</dbReference>
<name>A0A1B6FVH6_9HEMI</name>
<dbReference type="AlphaFoldDB" id="A0A1B6FVH6"/>
<reference evidence="8" key="1">
    <citation type="submission" date="2015-11" db="EMBL/GenBank/DDBJ databases">
        <title>De novo transcriptome assembly of four potential Pierce s Disease insect vectors from Arizona vineyards.</title>
        <authorList>
            <person name="Tassone E.E."/>
        </authorList>
    </citation>
    <scope>NUCLEOTIDE SEQUENCE</scope>
</reference>
<keyword evidence="5" id="KW-0325">Glycoprotein</keyword>
<dbReference type="PANTHER" id="PTHR23301">
    <property type="entry name" value="CHITIN BINDING PERITROPHIN-A"/>
    <property type="match status" value="1"/>
</dbReference>
<dbReference type="GO" id="GO:0005576">
    <property type="term" value="C:extracellular region"/>
    <property type="evidence" value="ECO:0007669"/>
    <property type="project" value="InterPro"/>
</dbReference>
<evidence type="ECO:0000256" key="3">
    <source>
        <dbReference type="ARBA" id="ARBA00022737"/>
    </source>
</evidence>
<dbReference type="SUPFAM" id="SSF57625">
    <property type="entry name" value="Invertebrate chitin-binding proteins"/>
    <property type="match status" value="1"/>
</dbReference>
<evidence type="ECO:0000313" key="8">
    <source>
        <dbReference type="EMBL" id="JAS54206.1"/>
    </source>
</evidence>
<accession>A0A1B6FVH6</accession>